<dbReference type="AlphaFoldDB" id="A0A6I6YVX4"/>
<evidence type="ECO:0000313" key="1">
    <source>
        <dbReference type="EMBL" id="MDK7393933.1"/>
    </source>
</evidence>
<reference evidence="3" key="1">
    <citation type="submission" date="2017-04" db="EMBL/GenBank/DDBJ databases">
        <authorList>
            <person name="Afonso C.L."/>
            <person name="Miller P.J."/>
            <person name="Scott M.A."/>
            <person name="Spackman E."/>
            <person name="Goraichik I."/>
            <person name="Dimitrov K.M."/>
            <person name="Suarez D.L."/>
            <person name="Swayne D.E."/>
        </authorList>
    </citation>
    <scope>NUCLEOTIDE SEQUENCE [LARGE SCALE GENOMIC DNA]</scope>
    <source>
        <strain evidence="3">16-00191</strain>
    </source>
</reference>
<keyword evidence="5" id="KW-1185">Reference proteome</keyword>
<organism evidence="3 4">
    <name type="scientific">Bacillus pacificus</name>
    <dbReference type="NCBI Taxonomy" id="2026187"/>
    <lineage>
        <taxon>Bacteria</taxon>
        <taxon>Bacillati</taxon>
        <taxon>Bacillota</taxon>
        <taxon>Bacilli</taxon>
        <taxon>Bacillales</taxon>
        <taxon>Bacillaceae</taxon>
        <taxon>Bacillus</taxon>
        <taxon>Bacillus cereus group</taxon>
    </lineage>
</organism>
<name>A0A6I6YVX4_9BACI</name>
<protein>
    <submittedName>
        <fullName evidence="3">Uncharacterized protein</fullName>
    </submittedName>
</protein>
<keyword evidence="2" id="KW-0614">Plasmid</keyword>
<dbReference type="GeneID" id="69534756"/>
<geneLocation type="plasmid" evidence="2 5">
    <name>unnamed1</name>
</geneLocation>
<dbReference type="EMBL" id="JAPNPE010000011">
    <property type="protein sequence ID" value="MDK7393933.1"/>
    <property type="molecule type" value="Genomic_DNA"/>
</dbReference>
<reference evidence="2 5" key="3">
    <citation type="submission" date="2019-07" db="EMBL/GenBank/DDBJ databases">
        <authorList>
            <person name="Yu W.S."/>
            <person name="Cheong H.-M."/>
            <person name="Choi Y."/>
            <person name="Hwang K.J."/>
            <person name="Jung K."/>
            <person name="Lee S."/>
            <person name="Choi C."/>
        </authorList>
    </citation>
    <scope>NUCLEOTIDE SEQUENCE [LARGE SCALE GENOMIC DNA]</scope>
    <source>
        <strain evidence="2 5">NCCP 15909</strain>
        <plasmid evidence="2 5">unnamed1</plasmid>
    </source>
</reference>
<reference evidence="1" key="4">
    <citation type="submission" date="2022-11" db="EMBL/GenBank/DDBJ databases">
        <title>WGS-based characterization of Bacillus cereus isolated from food &amp; feed additives.</title>
        <authorList>
            <person name="Bogaerts B."/>
            <person name="Fraiture M.-A."/>
            <person name="Roosens N.H.C."/>
            <person name="De Keersmaecker S.C.J."/>
            <person name="Vanneste K."/>
        </authorList>
    </citation>
    <scope>NUCLEOTIDE SEQUENCE</scope>
    <source>
        <strain evidence="1">74.2</strain>
    </source>
</reference>
<evidence type="ECO:0000313" key="2">
    <source>
        <dbReference type="EMBL" id="QHH87622.1"/>
    </source>
</evidence>
<gene>
    <name evidence="3" type="ORF">BACERE00191_01600</name>
    <name evidence="2" type="ORF">FPL01_01190</name>
    <name evidence="1" type="ORF">OWO78_21380</name>
</gene>
<proteinExistence type="predicted"/>
<dbReference type="EMBL" id="CP041978">
    <property type="protein sequence ID" value="QHH87622.1"/>
    <property type="molecule type" value="Genomic_DNA"/>
</dbReference>
<evidence type="ECO:0000313" key="5">
    <source>
        <dbReference type="Proteomes" id="UP000464796"/>
    </source>
</evidence>
<evidence type="ECO:0000313" key="4">
    <source>
        <dbReference type="Proteomes" id="UP000194499"/>
    </source>
</evidence>
<dbReference type="Proteomes" id="UP001174229">
    <property type="component" value="Unassembled WGS sequence"/>
</dbReference>
<dbReference type="Proteomes" id="UP000464796">
    <property type="component" value="Plasmid unnamed1"/>
</dbReference>
<evidence type="ECO:0000313" key="3">
    <source>
        <dbReference type="EMBL" id="SMD86220.1"/>
    </source>
</evidence>
<dbReference type="RefSeq" id="WP_046648603.1">
    <property type="nucleotide sequence ID" value="NZ_CP086329.1"/>
</dbReference>
<reference evidence="4" key="2">
    <citation type="submission" date="2017-04" db="EMBL/GenBank/DDBJ databases">
        <authorList>
            <person name="Criscuolo A."/>
        </authorList>
    </citation>
    <scope>NUCLEOTIDE SEQUENCE [LARGE SCALE GENOMIC DNA]</scope>
</reference>
<dbReference type="EMBL" id="FWZB01000033">
    <property type="protein sequence ID" value="SMD86220.1"/>
    <property type="molecule type" value="Genomic_DNA"/>
</dbReference>
<accession>A0A6I6YVX4</accession>
<dbReference type="Proteomes" id="UP000194499">
    <property type="component" value="Unassembled WGS sequence"/>
</dbReference>
<sequence length="352" mass="40891">MVINLPNELMSKIGDERVKQIIKFLFCYFESGKHEWFIDDKDDLTLFETTALESYRDYITKQVVQNTLYKSKQHEDKTIVQVYSSVEELNTLIESQIGTISGVQVFKYLNGHRYTVILNGIRYELITIDTVWDFLGQPLKIVLENVESDRLFIEKCLELLGESRSNKLWIEFVHGGGSDLSKVAQSINGKHRTICIIDSDIISPPSTYNTPSKERYINKIKRICESHGYILHILNKREMENYLPDKALEEYLEQENRILEHVYFSFPDQCKDYFDMKKGLTLRNCKLPIWCDLNIQGTEEVAATVSGKSSIVDGFGEQVWKAFHYVKSPAELLSRDDKNELKELTKKIIQFA</sequence>